<name>A0A3E0HLM0_9PSEU</name>
<proteinExistence type="predicted"/>
<accession>A0A3E0HLM0</accession>
<keyword evidence="3" id="KW-1185">Reference proteome</keyword>
<gene>
    <name evidence="2" type="ORF">BCF44_106529</name>
</gene>
<dbReference type="Proteomes" id="UP000256269">
    <property type="component" value="Unassembled WGS sequence"/>
</dbReference>
<dbReference type="AlphaFoldDB" id="A0A3E0HLM0"/>
<evidence type="ECO:0000256" key="1">
    <source>
        <dbReference type="SAM" id="MobiDB-lite"/>
    </source>
</evidence>
<feature type="region of interest" description="Disordered" evidence="1">
    <location>
        <begin position="40"/>
        <end position="70"/>
    </location>
</feature>
<protein>
    <submittedName>
        <fullName evidence="2">Uncharacterized protein</fullName>
    </submittedName>
</protein>
<dbReference type="OrthoDB" id="4508519at2"/>
<sequence length="70" mass="7814">MPTSGDVPEFAVVLENLFVRPGPAPSDYLDHAVEPVAWAQPTLPPGERRPPSLGAYGRQRLRHHRRFSGR</sequence>
<evidence type="ECO:0000313" key="3">
    <source>
        <dbReference type="Proteomes" id="UP000256269"/>
    </source>
</evidence>
<reference evidence="2 3" key="1">
    <citation type="submission" date="2018-08" db="EMBL/GenBank/DDBJ databases">
        <title>Genomic Encyclopedia of Archaeal and Bacterial Type Strains, Phase II (KMG-II): from individual species to whole genera.</title>
        <authorList>
            <person name="Goeker M."/>
        </authorList>
    </citation>
    <scope>NUCLEOTIDE SEQUENCE [LARGE SCALE GENOMIC DNA]</scope>
    <source>
        <strain evidence="2 3">DSM 45791</strain>
    </source>
</reference>
<dbReference type="RefSeq" id="WP_116175966.1">
    <property type="nucleotide sequence ID" value="NZ_CP144375.1"/>
</dbReference>
<organism evidence="2 3">
    <name type="scientific">Kutzneria buriramensis</name>
    <dbReference type="NCBI Taxonomy" id="1045776"/>
    <lineage>
        <taxon>Bacteria</taxon>
        <taxon>Bacillati</taxon>
        <taxon>Actinomycetota</taxon>
        <taxon>Actinomycetes</taxon>
        <taxon>Pseudonocardiales</taxon>
        <taxon>Pseudonocardiaceae</taxon>
        <taxon>Kutzneria</taxon>
    </lineage>
</organism>
<feature type="compositionally biased region" description="Basic residues" evidence="1">
    <location>
        <begin position="59"/>
        <end position="70"/>
    </location>
</feature>
<evidence type="ECO:0000313" key="2">
    <source>
        <dbReference type="EMBL" id="REH47364.1"/>
    </source>
</evidence>
<comment type="caution">
    <text evidence="2">The sequence shown here is derived from an EMBL/GenBank/DDBJ whole genome shotgun (WGS) entry which is preliminary data.</text>
</comment>
<dbReference type="EMBL" id="QUNO01000006">
    <property type="protein sequence ID" value="REH47364.1"/>
    <property type="molecule type" value="Genomic_DNA"/>
</dbReference>